<feature type="compositionally biased region" description="Basic and acidic residues" evidence="1">
    <location>
        <begin position="815"/>
        <end position="835"/>
    </location>
</feature>
<feature type="region of interest" description="Disordered" evidence="1">
    <location>
        <begin position="126"/>
        <end position="162"/>
    </location>
</feature>
<evidence type="ECO:0000313" key="2">
    <source>
        <dbReference type="EMBL" id="CAE7154967.1"/>
    </source>
</evidence>
<evidence type="ECO:0000256" key="1">
    <source>
        <dbReference type="SAM" id="MobiDB-lite"/>
    </source>
</evidence>
<accession>A0A8H3I1A9</accession>
<feature type="compositionally biased region" description="Low complexity" evidence="1">
    <location>
        <begin position="1182"/>
        <end position="1198"/>
    </location>
</feature>
<feature type="compositionally biased region" description="Basic and acidic residues" evidence="1">
    <location>
        <begin position="1291"/>
        <end position="1300"/>
    </location>
</feature>
<feature type="compositionally biased region" description="Low complexity" evidence="1">
    <location>
        <begin position="1346"/>
        <end position="1364"/>
    </location>
</feature>
<dbReference type="EMBL" id="CAJNJQ010001925">
    <property type="protein sequence ID" value="CAE7154967.1"/>
    <property type="molecule type" value="Genomic_DNA"/>
</dbReference>
<comment type="caution">
    <text evidence="2">The sequence shown here is derived from an EMBL/GenBank/DDBJ whole genome shotgun (WGS) entry which is preliminary data.</text>
</comment>
<proteinExistence type="predicted"/>
<protein>
    <submittedName>
        <fullName evidence="2">Uncharacterized protein</fullName>
    </submittedName>
</protein>
<feature type="compositionally biased region" description="Low complexity" evidence="1">
    <location>
        <begin position="1162"/>
        <end position="1173"/>
    </location>
</feature>
<feature type="compositionally biased region" description="Polar residues" evidence="1">
    <location>
        <begin position="745"/>
        <end position="768"/>
    </location>
</feature>
<feature type="region of interest" description="Disordered" evidence="1">
    <location>
        <begin position="1"/>
        <end position="33"/>
    </location>
</feature>
<feature type="compositionally biased region" description="Basic residues" evidence="1">
    <location>
        <begin position="150"/>
        <end position="162"/>
    </location>
</feature>
<feature type="compositionally biased region" description="Polar residues" evidence="1">
    <location>
        <begin position="1265"/>
        <end position="1276"/>
    </location>
</feature>
<sequence>MPGPSSPLRKKNAQVAKSKARGSDSKWRPPPINYKPNSDSAVWTLPTYLTDEEKSWWNQYAGKGKEFDSHLARRGSHNGAANWARGKFCEEWWPKYRGDFDLPEMEKLYYYARLDVGSQIYSHLHNQTTRDSTGNPENGGDPIATGTSKKNPRKPPKIPKLKKKVIAHDHWRRSNLGIYKIHVDSYTSKFGKPSLAKQRILSYEAFKGLSPGEQAEWEKRAQDAIEASREAAKITDPEERARFFGAYMKEFRQMLEDLEAVTGAKMCAMILHQTPEGSYKIDRELSGGIKAFGKAPALASAMGAFQKWYQDSAGATVDNPIPLPTVYPDYANEGYPLLPNFTGLGLDPARHLMRIHMNALSRFQGAVGKVMWTEIKDALNYWLDPSRLDDGLVWDDPSHLTLPMVLLWLDFFLRCQTGEIPPERRFQFLRVPVGDKFVGSLNRQETGREEREVKGRLTTIHVFEQTVTKCQHPEGMDYSDDSLRYAEFVNTGLEPEPEPEPFDAPKSWMDLPIPGPDVPDSVISDTERATILSRAELLLASERKLIEGSVNAAVEHQEHLPALHPLGVYASKYAPPKAIPPSHDSNSWSTSMWADPDYYRRPSEASPEGTVEHMESWQHDQRQVLRHEPSGTLYGGRTGVIRVLRPLIELLFNFAAVRGDFVPPEPAPADYDLTRLPINEWPRLLQWIRDWTADIQASTAILRRTSNERRQGLAALQSLTDDDEPAPRNPTPGPSSSRAREPVPTGSSAHSSPNETSQSLATAKPTSNKSRKRQVPKPTQTNGKDKGKGRARDSSDDEDVGHSSESEDGQNSREINFEELDRTSQDEMSDEEHGLMGDLGPEPDDIFPPTDPIGLRAKYGYDSYLPRKTVEGTGPSSFSGKYAPTDFPMGTFADFLAHVPSRISTPDTLAKHLIAFNMEAKRVKDQYMTFGADNPKYPTHLIGKCVAASKLWAPVQFQPIFHWLFVIQAIWTRAQALAPLAFEHHKAIGYVLREGLQLQTVAESFLAAGNFPDPLTTPTFIENLVRDSKKLTVEFQWVLESLIEWNLLSASYFNKLKGALFYEWPSTLGEAAMLCKNTLEWYDETFQLYTKLCVRFTKLWKGQLLPKPLKGDPHISLSDIYFTFGSPYIEDLVPPQLRDNLEHLQHDLDNREIVNEKLEELTTSPAASTSSPDDNPPPTTPAPTTTNAPQTSTASTTPGALPAPTAINPAVSNVEVTAPTSESTATTAEPGTETAGVAGTATHAPDVPSRLRRPRPRPPPVPESQLVTNKVATTPTDGGDALSSGPKRKRDPSSPKEGRRASPRIQGQTKAKEGTEVQPEAQADVATANPPPRVTRARSNAQEVGPETQAAAEAPPARVTRARTNTQNKSAVAEKVTRTRSKKN</sequence>
<feature type="compositionally biased region" description="Low complexity" evidence="1">
    <location>
        <begin position="1215"/>
        <end position="1248"/>
    </location>
</feature>
<organism evidence="2 3">
    <name type="scientific">Rhizoctonia solani</name>
    <dbReference type="NCBI Taxonomy" id="456999"/>
    <lineage>
        <taxon>Eukaryota</taxon>
        <taxon>Fungi</taxon>
        <taxon>Dikarya</taxon>
        <taxon>Basidiomycota</taxon>
        <taxon>Agaricomycotina</taxon>
        <taxon>Agaricomycetes</taxon>
        <taxon>Cantharellales</taxon>
        <taxon>Ceratobasidiaceae</taxon>
        <taxon>Rhizoctonia</taxon>
    </lineage>
</organism>
<name>A0A8H3I1A9_9AGAM</name>
<feature type="compositionally biased region" description="Basic and acidic residues" evidence="1">
    <location>
        <begin position="783"/>
        <end position="805"/>
    </location>
</feature>
<reference evidence="2" key="1">
    <citation type="submission" date="2021-01" db="EMBL/GenBank/DDBJ databases">
        <authorList>
            <person name="Kaushik A."/>
        </authorList>
    </citation>
    <scope>NUCLEOTIDE SEQUENCE</scope>
    <source>
        <strain evidence="2">AG5</strain>
    </source>
</reference>
<feature type="compositionally biased region" description="Polar residues" evidence="1">
    <location>
        <begin position="126"/>
        <end position="136"/>
    </location>
</feature>
<dbReference type="Proteomes" id="UP000663827">
    <property type="component" value="Unassembled WGS sequence"/>
</dbReference>
<gene>
    <name evidence="2" type="ORF">RDB_LOCUS92808</name>
</gene>
<feature type="region of interest" description="Disordered" evidence="1">
    <location>
        <begin position="1161"/>
        <end position="1384"/>
    </location>
</feature>
<feature type="region of interest" description="Disordered" evidence="1">
    <location>
        <begin position="717"/>
        <end position="844"/>
    </location>
</feature>
<evidence type="ECO:0000313" key="3">
    <source>
        <dbReference type="Proteomes" id="UP000663827"/>
    </source>
</evidence>